<keyword evidence="3" id="KW-1185">Reference proteome</keyword>
<evidence type="ECO:0000313" key="3">
    <source>
        <dbReference type="Proteomes" id="UP000261520"/>
    </source>
</evidence>
<dbReference type="PANTHER" id="PTHR45784:SF5">
    <property type="entry name" value="C-TYPE LECTIN DOMAIN FAMILY 20 MEMBER A-RELATED"/>
    <property type="match status" value="1"/>
</dbReference>
<reference evidence="2" key="1">
    <citation type="submission" date="2025-08" db="UniProtKB">
        <authorList>
            <consortium name="Ensembl"/>
        </authorList>
    </citation>
    <scope>IDENTIFICATION</scope>
</reference>
<dbReference type="AlphaFoldDB" id="A0A3B4ACM3"/>
<name>A0A3B4ACM3_9GOBI</name>
<dbReference type="CDD" id="cd00037">
    <property type="entry name" value="CLECT"/>
    <property type="match status" value="1"/>
</dbReference>
<organism evidence="2 3">
    <name type="scientific">Periophthalmus magnuspinnatus</name>
    <dbReference type="NCBI Taxonomy" id="409849"/>
    <lineage>
        <taxon>Eukaryota</taxon>
        <taxon>Metazoa</taxon>
        <taxon>Chordata</taxon>
        <taxon>Craniata</taxon>
        <taxon>Vertebrata</taxon>
        <taxon>Euteleostomi</taxon>
        <taxon>Actinopterygii</taxon>
        <taxon>Neopterygii</taxon>
        <taxon>Teleostei</taxon>
        <taxon>Neoteleostei</taxon>
        <taxon>Acanthomorphata</taxon>
        <taxon>Gobiaria</taxon>
        <taxon>Gobiiformes</taxon>
        <taxon>Gobioidei</taxon>
        <taxon>Gobiidae</taxon>
        <taxon>Oxudercinae</taxon>
        <taxon>Periophthalmus</taxon>
    </lineage>
</organism>
<dbReference type="Proteomes" id="UP000261520">
    <property type="component" value="Unplaced"/>
</dbReference>
<evidence type="ECO:0000259" key="1">
    <source>
        <dbReference type="PROSITE" id="PS50041"/>
    </source>
</evidence>
<feature type="domain" description="C-type lectin" evidence="1">
    <location>
        <begin position="74"/>
        <end position="204"/>
    </location>
</feature>
<protein>
    <recommendedName>
        <fullName evidence="1">C-type lectin domain-containing protein</fullName>
    </recommendedName>
</protein>
<dbReference type="InterPro" id="IPR016186">
    <property type="entry name" value="C-type_lectin-like/link_sf"/>
</dbReference>
<dbReference type="SMART" id="SM00034">
    <property type="entry name" value="CLECT"/>
    <property type="match status" value="1"/>
</dbReference>
<evidence type="ECO:0000313" key="2">
    <source>
        <dbReference type="Ensembl" id="ENSPMGP00000014379.1"/>
    </source>
</evidence>
<feature type="domain" description="C-type lectin" evidence="1">
    <location>
        <begin position="1"/>
        <end position="79"/>
    </location>
</feature>
<reference evidence="2" key="2">
    <citation type="submission" date="2025-09" db="UniProtKB">
        <authorList>
            <consortium name="Ensembl"/>
        </authorList>
    </citation>
    <scope>IDENTIFICATION</scope>
</reference>
<dbReference type="InterPro" id="IPR001304">
    <property type="entry name" value="C-type_lectin-like"/>
</dbReference>
<sequence>MEDMLIYSSLLNTPRSWFGLMRNSTDRTKWQWSGGAAVTKFFWGPNEPNGQDNGEDVAMMDNNGWYDVGASRLYPFICYKVHAIRKRMTWYDALRYCRQNHGDLASVASETEMMLIKHELSKELSTQNVWTGLQYLVDSWQWMDGQPFSYESWGPDPKPTCPDIHWACGALRVEGQSQDSLTKVQGVVGWNALYCNQSLHFLCY</sequence>
<dbReference type="Ensembl" id="ENSPMGT00000015342.1">
    <property type="protein sequence ID" value="ENSPMGP00000014379.1"/>
    <property type="gene ID" value="ENSPMGG00000011786.1"/>
</dbReference>
<dbReference type="Pfam" id="PF00059">
    <property type="entry name" value="Lectin_C"/>
    <property type="match status" value="2"/>
</dbReference>
<dbReference type="SUPFAM" id="SSF56436">
    <property type="entry name" value="C-type lectin-like"/>
    <property type="match status" value="2"/>
</dbReference>
<accession>A0A3B4ACM3</accession>
<dbReference type="Gene3D" id="3.10.100.10">
    <property type="entry name" value="Mannose-Binding Protein A, subunit A"/>
    <property type="match status" value="2"/>
</dbReference>
<proteinExistence type="predicted"/>
<dbReference type="InterPro" id="IPR016187">
    <property type="entry name" value="CTDL_fold"/>
</dbReference>
<dbReference type="PANTHER" id="PTHR45784">
    <property type="entry name" value="C-TYPE LECTIN DOMAIN FAMILY 20 MEMBER A-RELATED"/>
    <property type="match status" value="1"/>
</dbReference>
<dbReference type="PROSITE" id="PS50041">
    <property type="entry name" value="C_TYPE_LECTIN_2"/>
    <property type="match status" value="2"/>
</dbReference>